<dbReference type="Pfam" id="PF11941">
    <property type="entry name" value="DUF3459"/>
    <property type="match status" value="1"/>
</dbReference>
<sequence>MATWWQNAVVYQVYPRSFQDSNGDGIGDLNGIREHLTYIRDLGATVIWLNPVYATPNADNGYDISDYQAINPEFGTMADFQALLADAHALGLRIVMDLVVNHTSDEHPWFVESRRSRDNAKRDYYIWRDPVAGHAPNQWGGGFGGSAWQWDEATGQYYLHLFATKQPDLNWENPAMRADVYAMMRWWLDAGVDGFRMDVINFISKPADLTSGASFVNGPHVHEYLQEMNQAVLAGREVMTVGETPGVTPAQALQYAGFDSGELNMVFTFQHMDLGLDREYGRWVQHPWSLVELKRIMSQWQVALHGKAWNSLYWNNHDQPRVVSRFGNDAPQWRVQSAKLLAAVLHCLQGTPYIYQGEELGMTNAYHLASIADYRDIETVNAYQELVIDQHKLTPTQMLAGMHASSRDNARTPMQWTAAANAGFTTGTPWLAVNPNHATINAAAEAADADSVLAWYRQLTALRRELPIIVEGDYELLLPDDPQVWAYRRHWQGQTLNVVANFGTEPVTREAADLPGEVVLANYPAPHGTTLRGYEVRVSLQK</sequence>
<dbReference type="GO" id="GO:0009313">
    <property type="term" value="P:oligosaccharide catabolic process"/>
    <property type="evidence" value="ECO:0007669"/>
    <property type="project" value="TreeGrafter"/>
</dbReference>
<dbReference type="FunFam" id="3.90.400.10:FF:000002">
    <property type="entry name" value="Sucrose isomerase"/>
    <property type="match status" value="1"/>
</dbReference>
<dbReference type="InterPro" id="IPR045857">
    <property type="entry name" value="O16G_dom_2"/>
</dbReference>
<keyword evidence="3" id="KW-0326">Glycosidase</keyword>
<dbReference type="InterPro" id="IPR022567">
    <property type="entry name" value="DUF3459"/>
</dbReference>
<evidence type="ECO:0000259" key="4">
    <source>
        <dbReference type="SMART" id="SM00642"/>
    </source>
</evidence>
<protein>
    <submittedName>
        <fullName evidence="5">Trehalose-6-phosphate hydrolase</fullName>
    </submittedName>
</protein>
<reference evidence="5 6" key="1">
    <citation type="journal article" date="2015" name="Genome Announc.">
        <title>Expanding the biotechnology potential of lactobacilli through comparative genomics of 213 strains and associated genera.</title>
        <authorList>
            <person name="Sun Z."/>
            <person name="Harris H.M."/>
            <person name="McCann A."/>
            <person name="Guo C."/>
            <person name="Argimon S."/>
            <person name="Zhang W."/>
            <person name="Yang X."/>
            <person name="Jeffery I.B."/>
            <person name="Cooney J.C."/>
            <person name="Kagawa T.F."/>
            <person name="Liu W."/>
            <person name="Song Y."/>
            <person name="Salvetti E."/>
            <person name="Wrobel A."/>
            <person name="Rasinkangas P."/>
            <person name="Parkhill J."/>
            <person name="Rea M.C."/>
            <person name="O'Sullivan O."/>
            <person name="Ritari J."/>
            <person name="Douillard F.P."/>
            <person name="Paul Ross R."/>
            <person name="Yang R."/>
            <person name="Briner A.E."/>
            <person name="Felis G.E."/>
            <person name="de Vos W.M."/>
            <person name="Barrangou R."/>
            <person name="Klaenhammer T.R."/>
            <person name="Caufield P.W."/>
            <person name="Cui Y."/>
            <person name="Zhang H."/>
            <person name="O'Toole P.W."/>
        </authorList>
    </citation>
    <scope>NUCLEOTIDE SEQUENCE [LARGE SCALE GENOMIC DNA]</scope>
    <source>
        <strain evidence="5 6">JCM 17158</strain>
    </source>
</reference>
<dbReference type="PANTHER" id="PTHR10357:SF184">
    <property type="entry name" value="OLIGO-1,6-GLUCOSIDASE 1"/>
    <property type="match status" value="1"/>
</dbReference>
<organism evidence="5 6">
    <name type="scientific">Lacticaseibacillus nasuensis JCM 17158</name>
    <dbReference type="NCBI Taxonomy" id="1291734"/>
    <lineage>
        <taxon>Bacteria</taxon>
        <taxon>Bacillati</taxon>
        <taxon>Bacillota</taxon>
        <taxon>Bacilli</taxon>
        <taxon>Lactobacillales</taxon>
        <taxon>Lactobacillaceae</taxon>
        <taxon>Lacticaseibacillus</taxon>
    </lineage>
</organism>
<evidence type="ECO:0000313" key="6">
    <source>
        <dbReference type="Proteomes" id="UP000051804"/>
    </source>
</evidence>
<keyword evidence="2 5" id="KW-0378">Hydrolase</keyword>
<dbReference type="OrthoDB" id="9805159at2"/>
<dbReference type="NCBIfam" id="NF008183">
    <property type="entry name" value="PRK10933.1"/>
    <property type="match status" value="1"/>
</dbReference>
<dbReference type="InterPro" id="IPR017853">
    <property type="entry name" value="GH"/>
</dbReference>
<dbReference type="SUPFAM" id="SSF51445">
    <property type="entry name" value="(Trans)glycosidases"/>
    <property type="match status" value="1"/>
</dbReference>
<dbReference type="Proteomes" id="UP000051804">
    <property type="component" value="Unassembled WGS sequence"/>
</dbReference>
<comment type="similarity">
    <text evidence="1">Belongs to the glycosyl hydrolase 13 family.</text>
</comment>
<dbReference type="CDD" id="cd11333">
    <property type="entry name" value="AmyAc_SI_OligoGlu_DGase"/>
    <property type="match status" value="1"/>
</dbReference>
<dbReference type="InterPro" id="IPR013780">
    <property type="entry name" value="Glyco_hydro_b"/>
</dbReference>
<name>A0A0R1JW84_9LACO</name>
<dbReference type="Pfam" id="PF00128">
    <property type="entry name" value="Alpha-amylase"/>
    <property type="match status" value="1"/>
</dbReference>
<feature type="domain" description="Glycosyl hydrolase family 13 catalytic" evidence="4">
    <location>
        <begin position="12"/>
        <end position="411"/>
    </location>
</feature>
<dbReference type="GO" id="GO:0004556">
    <property type="term" value="F:alpha-amylase activity"/>
    <property type="evidence" value="ECO:0007669"/>
    <property type="project" value="TreeGrafter"/>
</dbReference>
<accession>A0A0R1JW84</accession>
<dbReference type="InterPro" id="IPR006047">
    <property type="entry name" value="GH13_cat_dom"/>
</dbReference>
<evidence type="ECO:0000313" key="5">
    <source>
        <dbReference type="EMBL" id="KRK72969.1"/>
    </source>
</evidence>
<dbReference type="FunFam" id="3.20.20.80:FF:000064">
    <property type="entry name" value="Oligo-1,6-glucosidase"/>
    <property type="match status" value="1"/>
</dbReference>
<dbReference type="EMBL" id="AZDJ01000016">
    <property type="protein sequence ID" value="KRK72969.1"/>
    <property type="molecule type" value="Genomic_DNA"/>
</dbReference>
<gene>
    <name evidence="5" type="ORF">FD02_GL001389</name>
</gene>
<evidence type="ECO:0000256" key="2">
    <source>
        <dbReference type="ARBA" id="ARBA00022801"/>
    </source>
</evidence>
<dbReference type="SMART" id="SM00642">
    <property type="entry name" value="Aamy"/>
    <property type="match status" value="1"/>
</dbReference>
<comment type="caution">
    <text evidence="5">The sequence shown here is derived from an EMBL/GenBank/DDBJ whole genome shotgun (WGS) entry which is preliminary data.</text>
</comment>
<dbReference type="AlphaFoldDB" id="A0A0R1JW84"/>
<proteinExistence type="inferred from homology"/>
<dbReference type="SUPFAM" id="SSF51011">
    <property type="entry name" value="Glycosyl hydrolase domain"/>
    <property type="match status" value="1"/>
</dbReference>
<dbReference type="PATRIC" id="fig|1291734.4.peg.1428"/>
<keyword evidence="6" id="KW-1185">Reference proteome</keyword>
<dbReference type="PANTHER" id="PTHR10357">
    <property type="entry name" value="ALPHA-AMYLASE FAMILY MEMBER"/>
    <property type="match status" value="1"/>
</dbReference>
<evidence type="ECO:0000256" key="3">
    <source>
        <dbReference type="ARBA" id="ARBA00023295"/>
    </source>
</evidence>
<evidence type="ECO:0000256" key="1">
    <source>
        <dbReference type="ARBA" id="ARBA00008061"/>
    </source>
</evidence>
<dbReference type="Gene3D" id="2.60.40.1180">
    <property type="entry name" value="Golgi alpha-mannosidase II"/>
    <property type="match status" value="1"/>
</dbReference>
<dbReference type="STRING" id="1291734.FD02_GL001389"/>
<dbReference type="Gene3D" id="3.20.20.80">
    <property type="entry name" value="Glycosidases"/>
    <property type="match status" value="1"/>
</dbReference>
<dbReference type="Gene3D" id="3.90.400.10">
    <property type="entry name" value="Oligo-1,6-glucosidase, Domain 2"/>
    <property type="match status" value="1"/>
</dbReference>
<dbReference type="RefSeq" id="WP_056950915.1">
    <property type="nucleotide sequence ID" value="NZ_AZDJ01000016.1"/>
</dbReference>